<sequence length="81" mass="8924">MPSSRLAQTALTLRRYFQPSSIFGSRLTLRIPRHNICIQRQNALQVCHQEAPGTPLKSAASVTRFTRSTAAVMAAQQVASK</sequence>
<protein>
    <submittedName>
        <fullName evidence="1">Uncharacterized protein</fullName>
    </submittedName>
</protein>
<dbReference type="Proteomes" id="UP000054485">
    <property type="component" value="Unassembled WGS sequence"/>
</dbReference>
<accession>A0A0D0BTU4</accession>
<keyword evidence="2" id="KW-1185">Reference proteome</keyword>
<dbReference type="InParanoid" id="A0A0D0BTU4"/>
<name>A0A0D0BTU4_9AGAM</name>
<reference evidence="1 2" key="1">
    <citation type="submission" date="2014-04" db="EMBL/GenBank/DDBJ databases">
        <authorList>
            <consortium name="DOE Joint Genome Institute"/>
            <person name="Kuo A."/>
            <person name="Ruytinx J."/>
            <person name="Rineau F."/>
            <person name="Colpaert J."/>
            <person name="Kohler A."/>
            <person name="Nagy L.G."/>
            <person name="Floudas D."/>
            <person name="Copeland A."/>
            <person name="Barry K.W."/>
            <person name="Cichocki N."/>
            <person name="Veneault-Fourrey C."/>
            <person name="LaButti K."/>
            <person name="Lindquist E.A."/>
            <person name="Lipzen A."/>
            <person name="Lundell T."/>
            <person name="Morin E."/>
            <person name="Murat C."/>
            <person name="Sun H."/>
            <person name="Tunlid A."/>
            <person name="Henrissat B."/>
            <person name="Grigoriev I.V."/>
            <person name="Hibbett D.S."/>
            <person name="Martin F."/>
            <person name="Nordberg H.P."/>
            <person name="Cantor M.N."/>
            <person name="Hua S.X."/>
        </authorList>
    </citation>
    <scope>NUCLEOTIDE SEQUENCE [LARGE SCALE GENOMIC DNA]</scope>
    <source>
        <strain evidence="1 2">UH-Slu-Lm8-n1</strain>
    </source>
</reference>
<dbReference type="AlphaFoldDB" id="A0A0D0BTU4"/>
<dbReference type="HOGENOM" id="CLU_2575442_0_0_1"/>
<proteinExistence type="predicted"/>
<evidence type="ECO:0000313" key="1">
    <source>
        <dbReference type="EMBL" id="KIK46463.1"/>
    </source>
</evidence>
<organism evidence="1 2">
    <name type="scientific">Suillus luteus UH-Slu-Lm8-n1</name>
    <dbReference type="NCBI Taxonomy" id="930992"/>
    <lineage>
        <taxon>Eukaryota</taxon>
        <taxon>Fungi</taxon>
        <taxon>Dikarya</taxon>
        <taxon>Basidiomycota</taxon>
        <taxon>Agaricomycotina</taxon>
        <taxon>Agaricomycetes</taxon>
        <taxon>Agaricomycetidae</taxon>
        <taxon>Boletales</taxon>
        <taxon>Suillineae</taxon>
        <taxon>Suillaceae</taxon>
        <taxon>Suillus</taxon>
    </lineage>
</organism>
<gene>
    <name evidence="1" type="ORF">CY34DRAFT_800473</name>
</gene>
<evidence type="ECO:0000313" key="2">
    <source>
        <dbReference type="Proteomes" id="UP000054485"/>
    </source>
</evidence>
<reference evidence="2" key="2">
    <citation type="submission" date="2015-01" db="EMBL/GenBank/DDBJ databases">
        <title>Evolutionary Origins and Diversification of the Mycorrhizal Mutualists.</title>
        <authorList>
            <consortium name="DOE Joint Genome Institute"/>
            <consortium name="Mycorrhizal Genomics Consortium"/>
            <person name="Kohler A."/>
            <person name="Kuo A."/>
            <person name="Nagy L.G."/>
            <person name="Floudas D."/>
            <person name="Copeland A."/>
            <person name="Barry K.W."/>
            <person name="Cichocki N."/>
            <person name="Veneault-Fourrey C."/>
            <person name="LaButti K."/>
            <person name="Lindquist E.A."/>
            <person name="Lipzen A."/>
            <person name="Lundell T."/>
            <person name="Morin E."/>
            <person name="Murat C."/>
            <person name="Riley R."/>
            <person name="Ohm R."/>
            <person name="Sun H."/>
            <person name="Tunlid A."/>
            <person name="Henrissat B."/>
            <person name="Grigoriev I.V."/>
            <person name="Hibbett D.S."/>
            <person name="Martin F."/>
        </authorList>
    </citation>
    <scope>NUCLEOTIDE SEQUENCE [LARGE SCALE GENOMIC DNA]</scope>
    <source>
        <strain evidence="2">UH-Slu-Lm8-n1</strain>
    </source>
</reference>
<dbReference type="EMBL" id="KN835159">
    <property type="protein sequence ID" value="KIK46463.1"/>
    <property type="molecule type" value="Genomic_DNA"/>
</dbReference>